<evidence type="ECO:0008006" key="3">
    <source>
        <dbReference type="Google" id="ProtNLM"/>
    </source>
</evidence>
<name>A0A5E4Z8K1_9BURK</name>
<dbReference type="RefSeq" id="WP_150624222.1">
    <property type="nucleotide sequence ID" value="NZ_CABPSM010000025.1"/>
</dbReference>
<dbReference type="Proteomes" id="UP000343317">
    <property type="component" value="Unassembled WGS sequence"/>
</dbReference>
<keyword evidence="2" id="KW-1185">Reference proteome</keyword>
<evidence type="ECO:0000313" key="1">
    <source>
        <dbReference type="EMBL" id="VVE56640.1"/>
    </source>
</evidence>
<accession>A0A5E4Z8K1</accession>
<organism evidence="1 2">
    <name type="scientific">Pandoraea horticolens</name>
    <dbReference type="NCBI Taxonomy" id="2508298"/>
    <lineage>
        <taxon>Bacteria</taxon>
        <taxon>Pseudomonadati</taxon>
        <taxon>Pseudomonadota</taxon>
        <taxon>Betaproteobacteria</taxon>
        <taxon>Burkholderiales</taxon>
        <taxon>Burkholderiaceae</taxon>
        <taxon>Pandoraea</taxon>
    </lineage>
</organism>
<protein>
    <recommendedName>
        <fullName evidence="3">ParB/Sulfiredoxin domain-containing protein</fullName>
    </recommendedName>
</protein>
<dbReference type="AlphaFoldDB" id="A0A5E4Z8K1"/>
<proteinExistence type="predicted"/>
<evidence type="ECO:0000313" key="2">
    <source>
        <dbReference type="Proteomes" id="UP000343317"/>
    </source>
</evidence>
<dbReference type="EMBL" id="CABPSM010000025">
    <property type="protein sequence ID" value="VVE56640.1"/>
    <property type="molecule type" value="Genomic_DNA"/>
</dbReference>
<sequence length="457" mass="50601">MAREKTNKISRASAEEYIVVSSSLVHLDSGNPRHIPLEREEEIIRALCDPQLVSLATDIAKMGALSPLEIMGVIEHTGLPGHYVAVEGNRRTCALLLLADPSRAPTPEYAEAFKRIAQNANIPRELRVFVFPDRVSAEPWIDRRHLGQQSGVGTREWDTPAKARAAARSSANTTAKADVLALRVLDRLAKTGHISAEQRQKVSLTTLSRYLNNASRRAILGLKGLDESNQLIYTHDPSEVDAVLTSLVLDSLPNDDRQQPRVHSRSNAEDRDAYVQGLAATGMIPSTRLPMPVTALVGDAVKHPVGASRPRSSTNTADRNKLMLSSFTVQTNDKTLLRLRNEMLTQPIEHHEFAANYLLRAFVERIQILYLRRKDPNRQFKNEQDLAKKCADDATAANAPRKVRQVLDQASSGSAVAHNLHTLGTAVHLGTIPVRRQLVAVFDTWEAALKYMLSESR</sequence>
<gene>
    <name evidence="1" type="ORF">PHO31112_05104</name>
</gene>
<reference evidence="1 2" key="1">
    <citation type="submission" date="2019-08" db="EMBL/GenBank/DDBJ databases">
        <authorList>
            <person name="Peeters C."/>
        </authorList>
    </citation>
    <scope>NUCLEOTIDE SEQUENCE [LARGE SCALE GENOMIC DNA]</scope>
    <source>
        <strain evidence="1 2">LMG 31112</strain>
    </source>
</reference>